<dbReference type="GO" id="GO:0005506">
    <property type="term" value="F:iron ion binding"/>
    <property type="evidence" value="ECO:0007669"/>
    <property type="project" value="InterPro"/>
</dbReference>
<dbReference type="SUPFAM" id="SSF48264">
    <property type="entry name" value="Cytochrome P450"/>
    <property type="match status" value="1"/>
</dbReference>
<evidence type="ECO:0000256" key="6">
    <source>
        <dbReference type="ARBA" id="ARBA00023033"/>
    </source>
</evidence>
<evidence type="ECO:0000256" key="1">
    <source>
        <dbReference type="ARBA" id="ARBA00010617"/>
    </source>
</evidence>
<dbReference type="Pfam" id="PF00067">
    <property type="entry name" value="p450"/>
    <property type="match status" value="1"/>
</dbReference>
<dbReference type="PROSITE" id="PS00086">
    <property type="entry name" value="CYTOCHROME_P450"/>
    <property type="match status" value="1"/>
</dbReference>
<dbReference type="PANTHER" id="PTHR47955:SF8">
    <property type="entry name" value="CYTOCHROME P450 71D11-LIKE"/>
    <property type="match status" value="1"/>
</dbReference>
<gene>
    <name evidence="9" type="primary">CYP71D10</name>
    <name evidence="9" type="ORF">KSP39_PZI009220</name>
</gene>
<keyword evidence="3 7" id="KW-0479">Metal-binding</keyword>
<evidence type="ECO:0000313" key="9">
    <source>
        <dbReference type="EMBL" id="KAK8943006.1"/>
    </source>
</evidence>
<dbReference type="GO" id="GO:0004497">
    <property type="term" value="F:monooxygenase activity"/>
    <property type="evidence" value="ECO:0007669"/>
    <property type="project" value="UniProtKB-KW"/>
</dbReference>
<dbReference type="GO" id="GO:0016705">
    <property type="term" value="F:oxidoreductase activity, acting on paired donors, with incorporation or reduction of molecular oxygen"/>
    <property type="evidence" value="ECO:0007669"/>
    <property type="project" value="InterPro"/>
</dbReference>
<comment type="similarity">
    <text evidence="1 8">Belongs to the cytochrome P450 family.</text>
</comment>
<evidence type="ECO:0000256" key="3">
    <source>
        <dbReference type="ARBA" id="ARBA00022723"/>
    </source>
</evidence>
<dbReference type="GO" id="GO:0020037">
    <property type="term" value="F:heme binding"/>
    <property type="evidence" value="ECO:0007669"/>
    <property type="project" value="InterPro"/>
</dbReference>
<dbReference type="EMBL" id="JBBWWQ010000007">
    <property type="protein sequence ID" value="KAK8943006.1"/>
    <property type="molecule type" value="Genomic_DNA"/>
</dbReference>
<organism evidence="9 10">
    <name type="scientific">Platanthera zijinensis</name>
    <dbReference type="NCBI Taxonomy" id="2320716"/>
    <lineage>
        <taxon>Eukaryota</taxon>
        <taxon>Viridiplantae</taxon>
        <taxon>Streptophyta</taxon>
        <taxon>Embryophyta</taxon>
        <taxon>Tracheophyta</taxon>
        <taxon>Spermatophyta</taxon>
        <taxon>Magnoliopsida</taxon>
        <taxon>Liliopsida</taxon>
        <taxon>Asparagales</taxon>
        <taxon>Orchidaceae</taxon>
        <taxon>Orchidoideae</taxon>
        <taxon>Orchideae</taxon>
        <taxon>Orchidinae</taxon>
        <taxon>Platanthera</taxon>
    </lineage>
</organism>
<name>A0AAP0G822_9ASPA</name>
<keyword evidence="2 7" id="KW-0349">Heme</keyword>
<dbReference type="Proteomes" id="UP001418222">
    <property type="component" value="Unassembled WGS sequence"/>
</dbReference>
<dbReference type="InterPro" id="IPR036396">
    <property type="entry name" value="Cyt_P450_sf"/>
</dbReference>
<dbReference type="AlphaFoldDB" id="A0AAP0G822"/>
<dbReference type="Gene3D" id="1.10.630.10">
    <property type="entry name" value="Cytochrome P450"/>
    <property type="match status" value="1"/>
</dbReference>
<proteinExistence type="inferred from homology"/>
<dbReference type="PRINTS" id="PR00385">
    <property type="entry name" value="P450"/>
</dbReference>
<keyword evidence="4 8" id="KW-0560">Oxidoreductase</keyword>
<keyword evidence="10" id="KW-1185">Reference proteome</keyword>
<sequence>MEALLIVLFFILVPLILLFLLKPKTKRLSAAGRLPPGPRNLPVIGSIHQLLRRQPTHYTFRDLSAVYGPIMRLRLGEIHTFIISSSEAAREIMKTHDVFFASRPLTPTVEIISYGGKDIIVAPYGDFWRQMRRLCTLELLSAKRVLSFRAIREEEISLLIRSISQSSGAAVDVSSKFSSLSNDITARAVIGGRSEDQKIFLSALEDVSRLSSSFSIFDLFPSMPRLLGLIASHQLRRCCLKMDKILEKIVQAHKEKKKKNMNILQEGEIEEDLTDVLLKIQQDGGALQFPLSNDHVKAIINDMLMAGSETTSTTMEWAMSELIRNPEVMKKAQSEVREVLKSKISSKALVSEELMSGKLSYLSSVINETLRLHPPAPLLLPRGNQEDCEVMGYMIPAGSTVMVNAWAIGRDPNTWKEPEAFRPERFDMEDRIELKRTNFEFIPFGAGRRSCPGIHFGMSTVEMTLAYLLYYFDWRYANSAKGEKLDMTETFGVTIRRKHPLCLIATPHFPLLVV</sequence>
<comment type="cofactor">
    <cofactor evidence="7">
        <name>heme</name>
        <dbReference type="ChEBI" id="CHEBI:30413"/>
    </cofactor>
</comment>
<evidence type="ECO:0000256" key="2">
    <source>
        <dbReference type="ARBA" id="ARBA00022617"/>
    </source>
</evidence>
<accession>A0AAP0G822</accession>
<dbReference type="InterPro" id="IPR002401">
    <property type="entry name" value="Cyt_P450_E_grp-I"/>
</dbReference>
<evidence type="ECO:0000256" key="8">
    <source>
        <dbReference type="RuleBase" id="RU000461"/>
    </source>
</evidence>
<dbReference type="CDD" id="cd11072">
    <property type="entry name" value="CYP71-like"/>
    <property type="match status" value="1"/>
</dbReference>
<reference evidence="9 10" key="1">
    <citation type="journal article" date="2022" name="Nat. Plants">
        <title>Genomes of leafy and leafless Platanthera orchids illuminate the evolution of mycoheterotrophy.</title>
        <authorList>
            <person name="Li M.H."/>
            <person name="Liu K.W."/>
            <person name="Li Z."/>
            <person name="Lu H.C."/>
            <person name="Ye Q.L."/>
            <person name="Zhang D."/>
            <person name="Wang J.Y."/>
            <person name="Li Y.F."/>
            <person name="Zhong Z.M."/>
            <person name="Liu X."/>
            <person name="Yu X."/>
            <person name="Liu D.K."/>
            <person name="Tu X.D."/>
            <person name="Liu B."/>
            <person name="Hao Y."/>
            <person name="Liao X.Y."/>
            <person name="Jiang Y.T."/>
            <person name="Sun W.H."/>
            <person name="Chen J."/>
            <person name="Chen Y.Q."/>
            <person name="Ai Y."/>
            <person name="Zhai J.W."/>
            <person name="Wu S.S."/>
            <person name="Zhou Z."/>
            <person name="Hsiao Y.Y."/>
            <person name="Wu W.L."/>
            <person name="Chen Y.Y."/>
            <person name="Lin Y.F."/>
            <person name="Hsu J.L."/>
            <person name="Li C.Y."/>
            <person name="Wang Z.W."/>
            <person name="Zhao X."/>
            <person name="Zhong W.Y."/>
            <person name="Ma X.K."/>
            <person name="Ma L."/>
            <person name="Huang J."/>
            <person name="Chen G.Z."/>
            <person name="Huang M.Z."/>
            <person name="Huang L."/>
            <person name="Peng D.H."/>
            <person name="Luo Y.B."/>
            <person name="Zou S.Q."/>
            <person name="Chen S.P."/>
            <person name="Lan S."/>
            <person name="Tsai W.C."/>
            <person name="Van de Peer Y."/>
            <person name="Liu Z.J."/>
        </authorList>
    </citation>
    <scope>NUCLEOTIDE SEQUENCE [LARGE SCALE GENOMIC DNA]</scope>
    <source>
        <strain evidence="9">Lor287</strain>
    </source>
</reference>
<dbReference type="InterPro" id="IPR017972">
    <property type="entry name" value="Cyt_P450_CS"/>
</dbReference>
<evidence type="ECO:0000313" key="10">
    <source>
        <dbReference type="Proteomes" id="UP001418222"/>
    </source>
</evidence>
<dbReference type="InterPro" id="IPR001128">
    <property type="entry name" value="Cyt_P450"/>
</dbReference>
<evidence type="ECO:0000256" key="4">
    <source>
        <dbReference type="ARBA" id="ARBA00023002"/>
    </source>
</evidence>
<feature type="binding site" description="axial binding residue" evidence="7">
    <location>
        <position position="451"/>
    </location>
    <ligand>
        <name>heme</name>
        <dbReference type="ChEBI" id="CHEBI:30413"/>
    </ligand>
    <ligandPart>
        <name>Fe</name>
        <dbReference type="ChEBI" id="CHEBI:18248"/>
    </ligandPart>
</feature>
<keyword evidence="6 8" id="KW-0503">Monooxygenase</keyword>
<dbReference type="FunFam" id="1.10.630.10:FF:000043">
    <property type="entry name" value="Cytochrome P450 99A2"/>
    <property type="match status" value="1"/>
</dbReference>
<keyword evidence="5 7" id="KW-0408">Iron</keyword>
<evidence type="ECO:0000256" key="5">
    <source>
        <dbReference type="ARBA" id="ARBA00023004"/>
    </source>
</evidence>
<evidence type="ECO:0000256" key="7">
    <source>
        <dbReference type="PIRSR" id="PIRSR602401-1"/>
    </source>
</evidence>
<comment type="caution">
    <text evidence="9">The sequence shown here is derived from an EMBL/GenBank/DDBJ whole genome shotgun (WGS) entry which is preliminary data.</text>
</comment>
<protein>
    <submittedName>
        <fullName evidence="9">Cytochrome P450 71D10</fullName>
    </submittedName>
</protein>
<dbReference type="PANTHER" id="PTHR47955">
    <property type="entry name" value="CYTOCHROME P450 FAMILY 71 PROTEIN"/>
    <property type="match status" value="1"/>
</dbReference>
<dbReference type="PRINTS" id="PR00463">
    <property type="entry name" value="EP450I"/>
</dbReference>